<dbReference type="PANTHER" id="PTHR30411">
    <property type="entry name" value="CYTOPLASMIC PROTEIN"/>
    <property type="match status" value="1"/>
</dbReference>
<dbReference type="OrthoDB" id="9809296at2"/>
<dbReference type="RefSeq" id="WP_092153006.1">
    <property type="nucleotide sequence ID" value="NZ_FNBX01000004.1"/>
</dbReference>
<dbReference type="Proteomes" id="UP000199355">
    <property type="component" value="Unassembled WGS sequence"/>
</dbReference>
<feature type="domain" description="YbaK/aminoacyl-tRNA synthetase-associated" evidence="5">
    <location>
        <begin position="40"/>
        <end position="150"/>
    </location>
</feature>
<dbReference type="AlphaFoldDB" id="A0A1G7KC66"/>
<dbReference type="EMBL" id="FNBX01000004">
    <property type="protein sequence ID" value="SDF34574.1"/>
    <property type="molecule type" value="Genomic_DNA"/>
</dbReference>
<evidence type="ECO:0000256" key="1">
    <source>
        <dbReference type="ARBA" id="ARBA00009798"/>
    </source>
</evidence>
<evidence type="ECO:0000256" key="3">
    <source>
        <dbReference type="ARBA" id="ARBA00023239"/>
    </source>
</evidence>
<evidence type="ECO:0000313" key="6">
    <source>
        <dbReference type="EMBL" id="SDF34574.1"/>
    </source>
</evidence>
<dbReference type="GO" id="GO:0002161">
    <property type="term" value="F:aminoacyl-tRNA deacylase activity"/>
    <property type="evidence" value="ECO:0007669"/>
    <property type="project" value="InterPro"/>
</dbReference>
<comment type="similarity">
    <text evidence="1 4">Belongs to the prolyl-tRNA editing family. YbaK/EbsC subfamily.</text>
</comment>
<dbReference type="Pfam" id="PF04073">
    <property type="entry name" value="tRNA_edit"/>
    <property type="match status" value="1"/>
</dbReference>
<reference evidence="7" key="1">
    <citation type="submission" date="2016-10" db="EMBL/GenBank/DDBJ databases">
        <authorList>
            <person name="Varghese N."/>
            <person name="Submissions S."/>
        </authorList>
    </citation>
    <scope>NUCLEOTIDE SEQUENCE [LARGE SCALE GENOMIC DNA]</scope>
    <source>
        <strain evidence="7">KHC7</strain>
    </source>
</reference>
<sequence length="171" mass="17712">MSPHPKIPKTNAARLLENLGIAFTLHSAPVDEADLSAVGMARKLGVPPQCVFKTLVARGDKTGVLMACIPAPAELDLKALAAASGNKHVAMVPLKEVRPLTGYVRGGCSPLGGKKAYPVFLDESAAGQEAIFVSAGLRGVQLRLAPADLLLAAHGVYARCAKITSPAPADR</sequence>
<proteinExistence type="inferred from homology"/>
<dbReference type="InterPro" id="IPR004369">
    <property type="entry name" value="Prolyl-tRNA_editing_YbaK/EbsC"/>
</dbReference>
<dbReference type="PANTHER" id="PTHR30411:SF0">
    <property type="entry name" value="CYS-TRNA(PRO)_CYS-TRNA(CYS) DEACYLASE YBAK"/>
    <property type="match status" value="1"/>
</dbReference>
<dbReference type="CDD" id="cd00002">
    <property type="entry name" value="YbaK_deacylase"/>
    <property type="match status" value="1"/>
</dbReference>
<dbReference type="Gene3D" id="3.90.960.10">
    <property type="entry name" value="YbaK/aminoacyl-tRNA synthetase-associated domain"/>
    <property type="match status" value="1"/>
</dbReference>
<dbReference type="GO" id="GO:0016829">
    <property type="term" value="F:lyase activity"/>
    <property type="evidence" value="ECO:0007669"/>
    <property type="project" value="UniProtKB-KW"/>
</dbReference>
<keyword evidence="3 4" id="KW-0456">Lyase</keyword>
<keyword evidence="2 4" id="KW-0648">Protein biosynthesis</keyword>
<keyword evidence="7" id="KW-1185">Reference proteome</keyword>
<evidence type="ECO:0000256" key="4">
    <source>
        <dbReference type="PIRNR" id="PIRNR006181"/>
    </source>
</evidence>
<organism evidence="6 7">
    <name type="scientific">Desulfovibrio legallii</name>
    <dbReference type="NCBI Taxonomy" id="571438"/>
    <lineage>
        <taxon>Bacteria</taxon>
        <taxon>Pseudomonadati</taxon>
        <taxon>Thermodesulfobacteriota</taxon>
        <taxon>Desulfovibrionia</taxon>
        <taxon>Desulfovibrionales</taxon>
        <taxon>Desulfovibrionaceae</taxon>
        <taxon>Desulfovibrio</taxon>
    </lineage>
</organism>
<dbReference type="EC" id="4.2.-.-" evidence="4"/>
<evidence type="ECO:0000259" key="5">
    <source>
        <dbReference type="Pfam" id="PF04073"/>
    </source>
</evidence>
<evidence type="ECO:0000256" key="2">
    <source>
        <dbReference type="ARBA" id="ARBA00022917"/>
    </source>
</evidence>
<dbReference type="PIRSF" id="PIRSF006181">
    <property type="entry name" value="EbsC_YbaK"/>
    <property type="match status" value="1"/>
</dbReference>
<dbReference type="GO" id="GO:0006412">
    <property type="term" value="P:translation"/>
    <property type="evidence" value="ECO:0007669"/>
    <property type="project" value="UniProtKB-KW"/>
</dbReference>
<accession>A0A1G7KC66</accession>
<name>A0A1G7KC66_9BACT</name>
<gene>
    <name evidence="6" type="ORF">SAMN05192586_10443</name>
</gene>
<dbReference type="SUPFAM" id="SSF55826">
    <property type="entry name" value="YbaK/ProRS associated domain"/>
    <property type="match status" value="1"/>
</dbReference>
<dbReference type="InterPro" id="IPR036754">
    <property type="entry name" value="YbaK/aa-tRNA-synt-asso_dom_sf"/>
</dbReference>
<protein>
    <recommendedName>
        <fullName evidence="4">Cys-tRNA(Pro)/Cys-tRNA(Cys) deacylase</fullName>
        <ecNumber evidence="4">4.2.-.-</ecNumber>
    </recommendedName>
</protein>
<dbReference type="NCBIfam" id="TIGR00011">
    <property type="entry name" value="YbaK_EbsC"/>
    <property type="match status" value="1"/>
</dbReference>
<evidence type="ECO:0000313" key="7">
    <source>
        <dbReference type="Proteomes" id="UP000199355"/>
    </source>
</evidence>
<dbReference type="InterPro" id="IPR007214">
    <property type="entry name" value="YbaK/aa-tRNA-synth-assoc-dom"/>
</dbReference>
<dbReference type="STRING" id="571438.SAMN05192586_10443"/>